<feature type="compositionally biased region" description="Polar residues" evidence="1">
    <location>
        <begin position="300"/>
        <end position="310"/>
    </location>
</feature>
<feature type="transmembrane region" description="Helical" evidence="2">
    <location>
        <begin position="455"/>
        <end position="476"/>
    </location>
</feature>
<evidence type="ECO:0000256" key="1">
    <source>
        <dbReference type="SAM" id="MobiDB-lite"/>
    </source>
</evidence>
<dbReference type="RefSeq" id="WP_269021741.1">
    <property type="nucleotide sequence ID" value="NZ_CP113517.1"/>
</dbReference>
<keyword evidence="2" id="KW-1133">Transmembrane helix</keyword>
<dbReference type="NCBIfam" id="NF041109">
    <property type="entry name" value="VF_TspB_C_term"/>
    <property type="match status" value="1"/>
</dbReference>
<dbReference type="EMBL" id="CP113517">
    <property type="protein sequence ID" value="WAR42989.1"/>
    <property type="molecule type" value="Genomic_DNA"/>
</dbReference>
<reference evidence="3" key="1">
    <citation type="submission" date="2022-11" db="EMBL/GenBank/DDBJ databases">
        <title>Methylomonas rapida sp. nov., Carotenoid-Producing Obligate Methanotrophs with High Growth Characteristics and Biotechnological Potential.</title>
        <authorList>
            <person name="Tikhonova E.N."/>
            <person name="Suleimanov R.Z."/>
            <person name="Miroshnikov K."/>
            <person name="Oshkin I.Y."/>
            <person name="Belova S.E."/>
            <person name="Danilova O.V."/>
            <person name="Ashikhmin A."/>
            <person name="Konopkin A."/>
            <person name="But S.Y."/>
            <person name="Khmelenina V.N."/>
            <person name="Kuznetsov N."/>
            <person name="Pimenov N.V."/>
            <person name="Dedysh S.N."/>
        </authorList>
    </citation>
    <scope>NUCLEOTIDE SEQUENCE</scope>
    <source>
        <strain evidence="3">MP1</strain>
    </source>
</reference>
<keyword evidence="2" id="KW-0472">Membrane</keyword>
<keyword evidence="4" id="KW-1185">Reference proteome</keyword>
<accession>A0ABY7GFI5</accession>
<proteinExistence type="predicted"/>
<evidence type="ECO:0000256" key="2">
    <source>
        <dbReference type="SAM" id="Phobius"/>
    </source>
</evidence>
<organism evidence="3 4">
    <name type="scientific">Methylomonas rapida</name>
    <dbReference type="NCBI Taxonomy" id="2963939"/>
    <lineage>
        <taxon>Bacteria</taxon>
        <taxon>Pseudomonadati</taxon>
        <taxon>Pseudomonadota</taxon>
        <taxon>Gammaproteobacteria</taxon>
        <taxon>Methylococcales</taxon>
        <taxon>Methylococcaceae</taxon>
        <taxon>Methylomonas</taxon>
    </lineage>
</organism>
<dbReference type="Proteomes" id="UP001162780">
    <property type="component" value="Chromosome"/>
</dbReference>
<keyword evidence="2" id="KW-0812">Transmembrane</keyword>
<protein>
    <submittedName>
        <fullName evidence="3">Virulence factor TspB C-terminal domain-related protein</fullName>
    </submittedName>
</protein>
<evidence type="ECO:0000313" key="3">
    <source>
        <dbReference type="EMBL" id="WAR42989.1"/>
    </source>
</evidence>
<feature type="region of interest" description="Disordered" evidence="1">
    <location>
        <begin position="284"/>
        <end position="310"/>
    </location>
</feature>
<sequence length="481" mass="50170">MDHIRLTLIYIFILIIPVSSFASGLFPNGSGVYVLNNKDANVSYSDVLKPKPSVYNSATGGAKGLASFDLSVAGKKVAATVSKAVPTQAIIQAAAGCMLNKLACAAAVAAVIDISYVYNEILEKVTTPDPTQPQTTTTPLGQYCVAQNIASGPFYCDGSFNSAFKKVFPNLSLSSSAWSSRNTASQKDYYSLYSSGNLIGYMGIISYSTMCPAGSNWDKTQAICAIAPTCTAPSTYDSVTGMCVGSVINEPANRQTLEADIAETLNGPNKEQKIPSLLDELIGQGFPPTTDEEPKAESADPSTVTAPPTTETRSYFDQATSHPMTAVTTTTDTYSIAPTAAGDAFDVSKTSAQTQAITDGVTGVTTTSTSAIAYGSDTSTKPVESEQLTDCDKYPDAVGCLKLGTIQSPETLTTTPVNASFTSTSWGSGSCPADVAVAGHFLSGAVFSYAPVCQFLSSLAPVLIAVGWLMAGWFVLGGVRD</sequence>
<gene>
    <name evidence="3" type="ORF">NM686_011295</name>
</gene>
<name>A0ABY7GFI5_9GAMM</name>
<evidence type="ECO:0000313" key="4">
    <source>
        <dbReference type="Proteomes" id="UP001162780"/>
    </source>
</evidence>